<dbReference type="EC" id="3.5.1.25" evidence="6"/>
<dbReference type="PIRSF" id="PIRSF038994">
    <property type="entry name" value="NagA"/>
    <property type="match status" value="1"/>
</dbReference>
<dbReference type="NCBIfam" id="TIGR00221">
    <property type="entry name" value="nagA"/>
    <property type="match status" value="1"/>
</dbReference>
<name>A0A9E7MWC5_THEAG</name>
<dbReference type="FunFam" id="3.20.20.140:FF:000004">
    <property type="entry name" value="N-acetylglucosamine-6-phosphate deacetylase"/>
    <property type="match status" value="1"/>
</dbReference>
<evidence type="ECO:0000256" key="3">
    <source>
        <dbReference type="ARBA" id="ARBA00022801"/>
    </source>
</evidence>
<dbReference type="InterPro" id="IPR006680">
    <property type="entry name" value="Amidohydro-rel"/>
</dbReference>
<keyword evidence="2" id="KW-0479">Metal-binding</keyword>
<evidence type="ECO:0000256" key="4">
    <source>
        <dbReference type="ARBA" id="ARBA00023277"/>
    </source>
</evidence>
<dbReference type="GO" id="GO:0046872">
    <property type="term" value="F:metal ion binding"/>
    <property type="evidence" value="ECO:0007669"/>
    <property type="project" value="UniProtKB-KW"/>
</dbReference>
<evidence type="ECO:0000259" key="5">
    <source>
        <dbReference type="Pfam" id="PF01979"/>
    </source>
</evidence>
<dbReference type="Pfam" id="PF01979">
    <property type="entry name" value="Amidohydro_1"/>
    <property type="match status" value="1"/>
</dbReference>
<accession>A0A9E7MWC5</accession>
<gene>
    <name evidence="6" type="primary">nagA</name>
    <name evidence="6" type="ORF">NF865_07310</name>
</gene>
<dbReference type="PANTHER" id="PTHR11113">
    <property type="entry name" value="N-ACETYLGLUCOSAMINE-6-PHOSPHATE DEACETYLASE"/>
    <property type="match status" value="1"/>
</dbReference>
<dbReference type="InterPro" id="IPR011059">
    <property type="entry name" value="Metal-dep_hydrolase_composite"/>
</dbReference>
<evidence type="ECO:0000313" key="7">
    <source>
        <dbReference type="Proteomes" id="UP001055732"/>
    </source>
</evidence>
<reference evidence="6" key="1">
    <citation type="journal article" date="1998" name="Int. J. Syst. Bacteriol. 48 Pt">
        <title>Thermococcus guaymasensis sp. nov. and Thermococcus aggregans sp. nov., two novel thermophilic archaea isolated from the Guaymas Basin hydrothermal vent site.</title>
        <authorList>
            <person name="Canganella F."/>
            <person name="Jones W.J."/>
            <person name="Gambacorta A."/>
            <person name="Antranikian G."/>
        </authorList>
    </citation>
    <scope>NUCLEOTIDE SEQUENCE</scope>
    <source>
        <strain evidence="6">TY</strain>
    </source>
</reference>
<keyword evidence="3 6" id="KW-0378">Hydrolase</keyword>
<evidence type="ECO:0000256" key="1">
    <source>
        <dbReference type="ARBA" id="ARBA00010716"/>
    </source>
</evidence>
<dbReference type="PANTHER" id="PTHR11113:SF14">
    <property type="entry name" value="N-ACETYLGLUCOSAMINE-6-PHOSPHATE DEACETYLASE"/>
    <property type="match status" value="1"/>
</dbReference>
<evidence type="ECO:0000313" key="6">
    <source>
        <dbReference type="EMBL" id="USS40139.1"/>
    </source>
</evidence>
<protein>
    <submittedName>
        <fullName evidence="6">N-acetylglucosamine-6-phosphate deacetylase</fullName>
        <ecNumber evidence="6">3.5.1.25</ecNumber>
    </submittedName>
</protein>
<dbReference type="EMBL" id="CP099582">
    <property type="protein sequence ID" value="USS40139.1"/>
    <property type="molecule type" value="Genomic_DNA"/>
</dbReference>
<comment type="similarity">
    <text evidence="1">Belongs to the metallo-dependent hydrolases superfamily. NagA family.</text>
</comment>
<dbReference type="Gene3D" id="2.30.40.10">
    <property type="entry name" value="Urease, subunit C, domain 1"/>
    <property type="match status" value="1"/>
</dbReference>
<dbReference type="KEGG" id="tagg:NF865_07310"/>
<keyword evidence="4" id="KW-0119">Carbohydrate metabolism</keyword>
<dbReference type="Gene3D" id="3.20.20.140">
    <property type="entry name" value="Metal-dependent hydrolases"/>
    <property type="match status" value="1"/>
</dbReference>
<dbReference type="AlphaFoldDB" id="A0A9E7MWC5"/>
<dbReference type="InterPro" id="IPR003764">
    <property type="entry name" value="GlcNAc_6-P_deAcase"/>
</dbReference>
<sequence length="389" mass="42295">MSKVILTNARVITPFEEIYPGTVEIENGIIKKVYEGRTSGGENLEGKIVAPGFIDVHTHGIGGFDVTYSAMGGSEQEVEETLIKMSEKYLTHGVVYFLPTTVTASHEVLLTAAKGVKNAVSYQKDQLTGAKIGGLHLEGPYINKEKKGAQNPEFIRLPNIQELKEYWKASEGNIKTITIAPELEGALEFIQYARRLGVSVSLGHTNATYEEAKAAIYAGANRASHLYNAMRPINHRDPGVIAAALESPQVYVELITDLIHLSPEIIKFTVNHTGIERVVVITDSIIATDLPDGEYSLGGLKVIVKDGICRLEDGTLAGSTLTMDKALRNLIQTGFSLKDAIRAMTYNPARAIELHKSGAILPGYSADLVILDEDLNVDSVYINGKNMLS</sequence>
<feature type="domain" description="Amidohydrolase-related" evidence="5">
    <location>
        <begin position="48"/>
        <end position="386"/>
    </location>
</feature>
<dbReference type="GO" id="GO:0008448">
    <property type="term" value="F:N-acetylglucosamine-6-phosphate deacetylase activity"/>
    <property type="evidence" value="ECO:0007669"/>
    <property type="project" value="UniProtKB-EC"/>
</dbReference>
<dbReference type="Proteomes" id="UP001055732">
    <property type="component" value="Chromosome"/>
</dbReference>
<evidence type="ECO:0000256" key="2">
    <source>
        <dbReference type="ARBA" id="ARBA00022723"/>
    </source>
</evidence>
<keyword evidence="7" id="KW-1185">Reference proteome</keyword>
<organism evidence="6 7">
    <name type="scientific">Thermococcus aggregans</name>
    <dbReference type="NCBI Taxonomy" id="110163"/>
    <lineage>
        <taxon>Archaea</taxon>
        <taxon>Methanobacteriati</taxon>
        <taxon>Methanobacteriota</taxon>
        <taxon>Thermococci</taxon>
        <taxon>Thermococcales</taxon>
        <taxon>Thermococcaceae</taxon>
        <taxon>Thermococcus</taxon>
    </lineage>
</organism>
<dbReference type="InterPro" id="IPR032466">
    <property type="entry name" value="Metal_Hydrolase"/>
</dbReference>
<proteinExistence type="inferred from homology"/>
<dbReference type="RefSeq" id="WP_253304096.1">
    <property type="nucleotide sequence ID" value="NZ_CP099582.1"/>
</dbReference>
<dbReference type="CDD" id="cd00854">
    <property type="entry name" value="NagA"/>
    <property type="match status" value="1"/>
</dbReference>
<reference evidence="6" key="2">
    <citation type="submission" date="2022-06" db="EMBL/GenBank/DDBJ databases">
        <authorList>
            <person name="Park Y.-J."/>
        </authorList>
    </citation>
    <scope>NUCLEOTIDE SEQUENCE</scope>
    <source>
        <strain evidence="6">TY</strain>
    </source>
</reference>
<dbReference type="SUPFAM" id="SSF51556">
    <property type="entry name" value="Metallo-dependent hydrolases"/>
    <property type="match status" value="1"/>
</dbReference>
<dbReference type="GO" id="GO:0006046">
    <property type="term" value="P:N-acetylglucosamine catabolic process"/>
    <property type="evidence" value="ECO:0007669"/>
    <property type="project" value="TreeGrafter"/>
</dbReference>
<dbReference type="SUPFAM" id="SSF51338">
    <property type="entry name" value="Composite domain of metallo-dependent hydrolases"/>
    <property type="match status" value="1"/>
</dbReference>